<reference evidence="4" key="2">
    <citation type="submission" date="2015-01" db="EMBL/GenBank/DDBJ databases">
        <title>Evolutionary Origins and Diversification of the Mycorrhizal Mutualists.</title>
        <authorList>
            <consortium name="DOE Joint Genome Institute"/>
            <consortium name="Mycorrhizal Genomics Consortium"/>
            <person name="Kohler A."/>
            <person name="Kuo A."/>
            <person name="Nagy L.G."/>
            <person name="Floudas D."/>
            <person name="Copeland A."/>
            <person name="Barry K.W."/>
            <person name="Cichocki N."/>
            <person name="Veneault-Fourrey C."/>
            <person name="LaButti K."/>
            <person name="Lindquist E.A."/>
            <person name="Lipzen A."/>
            <person name="Lundell T."/>
            <person name="Morin E."/>
            <person name="Murat C."/>
            <person name="Riley R."/>
            <person name="Ohm R."/>
            <person name="Sun H."/>
            <person name="Tunlid A."/>
            <person name="Henrissat B."/>
            <person name="Grigoriev I.V."/>
            <person name="Hibbett D.S."/>
            <person name="Martin F."/>
        </authorList>
    </citation>
    <scope>NUCLEOTIDE SEQUENCE [LARGE SCALE GENOMIC DNA]</scope>
    <source>
        <strain evidence="4">Zn</strain>
    </source>
</reference>
<evidence type="ECO:0008006" key="5">
    <source>
        <dbReference type="Google" id="ProtNLM"/>
    </source>
</evidence>
<dbReference type="Pfam" id="PF01488">
    <property type="entry name" value="Shikimate_DH"/>
    <property type="match status" value="1"/>
</dbReference>
<protein>
    <recommendedName>
        <fullName evidence="5">Shikimate dehydrogenase substrate binding N-terminal domain-containing protein</fullName>
    </recommendedName>
</protein>
<dbReference type="OrthoDB" id="204377at2759"/>
<dbReference type="PANTHER" id="PTHR21089">
    <property type="entry name" value="SHIKIMATE DEHYDROGENASE"/>
    <property type="match status" value="1"/>
</dbReference>
<dbReference type="InterPro" id="IPR006151">
    <property type="entry name" value="Shikm_DH/Glu-tRNA_Rdtase"/>
</dbReference>
<dbReference type="InterPro" id="IPR013708">
    <property type="entry name" value="Shikimate_DH-bd_N"/>
</dbReference>
<dbReference type="InterPro" id="IPR010110">
    <property type="entry name" value="Shikimate_DH_AroM-type"/>
</dbReference>
<evidence type="ECO:0000259" key="2">
    <source>
        <dbReference type="Pfam" id="PF08501"/>
    </source>
</evidence>
<dbReference type="Proteomes" id="UP000054321">
    <property type="component" value="Unassembled WGS sequence"/>
</dbReference>
<proteinExistence type="predicted"/>
<dbReference type="Gene3D" id="3.40.50.10860">
    <property type="entry name" value="Leucine Dehydrogenase, chain A, domain 1"/>
    <property type="match status" value="1"/>
</dbReference>
<sequence>PRPKKFFIFGQGISFSMSPVIHGAAFKHHGLPHTYEILQTQTVDELLPVIESPVFGGASVTMPHKLTIRQYCSSVSSHAQTIGAINTLVTVPPTQISDQRGIKGDNTDWSGLVACLKSKGADALEDATTGLVIGAGGAARAALYALYQLGIKNILLFNRTRSKAEKIATDYSSTFEITVLPTLARLSEMQRPDIIISTIPADKITTDYFPASLFGKKIGVCVDMAYKPRETPLLRVAEEQKGWATVSGAEVLLEQAFDQSQLWLGLPAPKEFM</sequence>
<feature type="domain" description="Shikimate dehydrogenase substrate binding N-terminal" evidence="2">
    <location>
        <begin position="8"/>
        <end position="88"/>
    </location>
</feature>
<dbReference type="SUPFAM" id="SSF51735">
    <property type="entry name" value="NAD(P)-binding Rossmann-fold domains"/>
    <property type="match status" value="1"/>
</dbReference>
<dbReference type="CDD" id="cd01065">
    <property type="entry name" value="NAD_bind_Shikimate_DH"/>
    <property type="match status" value="1"/>
</dbReference>
<dbReference type="Gene3D" id="3.40.50.720">
    <property type="entry name" value="NAD(P)-binding Rossmann-like Domain"/>
    <property type="match status" value="1"/>
</dbReference>
<dbReference type="InterPro" id="IPR036291">
    <property type="entry name" value="NAD(P)-bd_dom_sf"/>
</dbReference>
<dbReference type="AlphaFoldDB" id="A0A0C3CLS8"/>
<evidence type="ECO:0000313" key="3">
    <source>
        <dbReference type="EMBL" id="KIM99978.1"/>
    </source>
</evidence>
<dbReference type="InterPro" id="IPR022893">
    <property type="entry name" value="Shikimate_DH_fam"/>
</dbReference>
<dbReference type="InParanoid" id="A0A0C3CLS8"/>
<evidence type="ECO:0000259" key="1">
    <source>
        <dbReference type="Pfam" id="PF01488"/>
    </source>
</evidence>
<dbReference type="NCBIfam" id="TIGR01809">
    <property type="entry name" value="Shik-DH-AROM"/>
    <property type="match status" value="1"/>
</dbReference>
<dbReference type="GO" id="GO:0005737">
    <property type="term" value="C:cytoplasm"/>
    <property type="evidence" value="ECO:0007669"/>
    <property type="project" value="InterPro"/>
</dbReference>
<dbReference type="GO" id="GO:0019632">
    <property type="term" value="P:shikimate metabolic process"/>
    <property type="evidence" value="ECO:0007669"/>
    <property type="project" value="TreeGrafter"/>
</dbReference>
<reference evidence="3 4" key="1">
    <citation type="submission" date="2014-04" db="EMBL/GenBank/DDBJ databases">
        <authorList>
            <consortium name="DOE Joint Genome Institute"/>
            <person name="Kuo A."/>
            <person name="Martino E."/>
            <person name="Perotto S."/>
            <person name="Kohler A."/>
            <person name="Nagy L.G."/>
            <person name="Floudas D."/>
            <person name="Copeland A."/>
            <person name="Barry K.W."/>
            <person name="Cichocki N."/>
            <person name="Veneault-Fourrey C."/>
            <person name="LaButti K."/>
            <person name="Lindquist E.A."/>
            <person name="Lipzen A."/>
            <person name="Lundell T."/>
            <person name="Morin E."/>
            <person name="Murat C."/>
            <person name="Sun H."/>
            <person name="Tunlid A."/>
            <person name="Henrissat B."/>
            <person name="Grigoriev I.V."/>
            <person name="Hibbett D.S."/>
            <person name="Martin F."/>
            <person name="Nordberg H.P."/>
            <person name="Cantor M.N."/>
            <person name="Hua S.X."/>
        </authorList>
    </citation>
    <scope>NUCLEOTIDE SEQUENCE [LARGE SCALE GENOMIC DNA]</scope>
    <source>
        <strain evidence="3 4">Zn</strain>
    </source>
</reference>
<dbReference type="GO" id="GO:0004764">
    <property type="term" value="F:shikimate 3-dehydrogenase (NADP+) activity"/>
    <property type="evidence" value="ECO:0007669"/>
    <property type="project" value="InterPro"/>
</dbReference>
<name>A0A0C3CLS8_OIDMZ</name>
<accession>A0A0C3CLS8</accession>
<dbReference type="UniPathway" id="UPA00053">
    <property type="reaction ID" value="UER00087"/>
</dbReference>
<dbReference type="HOGENOM" id="CLU_044063_1_1_1"/>
<dbReference type="EMBL" id="KN832878">
    <property type="protein sequence ID" value="KIM99978.1"/>
    <property type="molecule type" value="Genomic_DNA"/>
</dbReference>
<dbReference type="STRING" id="913774.A0A0C3CLS8"/>
<keyword evidence="4" id="KW-1185">Reference proteome</keyword>
<dbReference type="InterPro" id="IPR046346">
    <property type="entry name" value="Aminoacid_DH-like_N_sf"/>
</dbReference>
<evidence type="ECO:0000313" key="4">
    <source>
        <dbReference type="Proteomes" id="UP000054321"/>
    </source>
</evidence>
<dbReference type="Pfam" id="PF08501">
    <property type="entry name" value="Shikimate_dh_N"/>
    <property type="match status" value="1"/>
</dbReference>
<feature type="domain" description="Quinate/shikimate 5-dehydrogenase/glutamyl-tRNA reductase" evidence="1">
    <location>
        <begin position="129"/>
        <end position="204"/>
    </location>
</feature>
<organism evidence="3 4">
    <name type="scientific">Oidiodendron maius (strain Zn)</name>
    <dbReference type="NCBI Taxonomy" id="913774"/>
    <lineage>
        <taxon>Eukaryota</taxon>
        <taxon>Fungi</taxon>
        <taxon>Dikarya</taxon>
        <taxon>Ascomycota</taxon>
        <taxon>Pezizomycotina</taxon>
        <taxon>Leotiomycetes</taxon>
        <taxon>Leotiomycetes incertae sedis</taxon>
        <taxon>Myxotrichaceae</taxon>
        <taxon>Oidiodendron</taxon>
    </lineage>
</organism>
<dbReference type="PANTHER" id="PTHR21089:SF26">
    <property type="entry name" value="AROM POLYPEPTIDE, PUTATIVE-RELATED"/>
    <property type="match status" value="1"/>
</dbReference>
<dbReference type="GO" id="GO:0009423">
    <property type="term" value="P:chorismate biosynthetic process"/>
    <property type="evidence" value="ECO:0007669"/>
    <property type="project" value="UniProtKB-UniPathway"/>
</dbReference>
<feature type="non-terminal residue" evidence="3">
    <location>
        <position position="273"/>
    </location>
</feature>
<gene>
    <name evidence="3" type="ORF">OIDMADRAFT_71617</name>
</gene>
<dbReference type="SUPFAM" id="SSF53223">
    <property type="entry name" value="Aminoacid dehydrogenase-like, N-terminal domain"/>
    <property type="match status" value="1"/>
</dbReference>
<feature type="non-terminal residue" evidence="3">
    <location>
        <position position="1"/>
    </location>
</feature>